<accession>A0A1Q3ADA1</accession>
<dbReference type="EMBL" id="BDGX01000037">
    <property type="protein sequence ID" value="GAV53739.1"/>
    <property type="molecule type" value="Genomic_DNA"/>
</dbReference>
<protein>
    <submittedName>
        <fullName evidence="1">Uncharacterized protein</fullName>
    </submittedName>
</protein>
<evidence type="ECO:0000313" key="1">
    <source>
        <dbReference type="EMBL" id="GAV53739.1"/>
    </source>
</evidence>
<organism evidence="1 2">
    <name type="scientific">Zygosaccharomyces rouxii</name>
    <dbReference type="NCBI Taxonomy" id="4956"/>
    <lineage>
        <taxon>Eukaryota</taxon>
        <taxon>Fungi</taxon>
        <taxon>Dikarya</taxon>
        <taxon>Ascomycota</taxon>
        <taxon>Saccharomycotina</taxon>
        <taxon>Saccharomycetes</taxon>
        <taxon>Saccharomycetales</taxon>
        <taxon>Saccharomycetaceae</taxon>
        <taxon>Zygosaccharomyces</taxon>
    </lineage>
</organism>
<comment type="caution">
    <text evidence="1">The sequence shown here is derived from an EMBL/GenBank/DDBJ whole genome shotgun (WGS) entry which is preliminary data.</text>
</comment>
<reference evidence="1 2" key="1">
    <citation type="submission" date="2016-08" db="EMBL/GenBank/DDBJ databases">
        <title>Draft genome sequence of allopolyploid Zygosaccharomyces rouxii.</title>
        <authorList>
            <person name="Watanabe J."/>
            <person name="Uehara K."/>
            <person name="Mogi Y."/>
            <person name="Tsukioka Y."/>
        </authorList>
    </citation>
    <scope>NUCLEOTIDE SEQUENCE [LARGE SCALE GENOMIC DNA]</scope>
    <source>
        <strain evidence="1 2">NBRC 110957</strain>
    </source>
</reference>
<dbReference type="AlphaFoldDB" id="A0A1Q3ADA1"/>
<sequence>MTVLTPTQSYAEMSGIPNYMISDGNQAQLQQVHHDDPISRNARIRLDYKKSFQDDLLFFPEPKHENSSMIDTNFVFQRPQHKDQHSSQKDNLVLLMALKRQQQQQQQFYQNQLAMRKGANETFYHQPLQHEQHYGENYISPQNVYNYMNLRARG</sequence>
<proteinExistence type="predicted"/>
<name>A0A1Q3ADA1_ZYGRO</name>
<gene>
    <name evidence="1" type="ORF">ZYGR_0AK02410</name>
</gene>
<dbReference type="Proteomes" id="UP000187013">
    <property type="component" value="Unassembled WGS sequence"/>
</dbReference>
<evidence type="ECO:0000313" key="2">
    <source>
        <dbReference type="Proteomes" id="UP000187013"/>
    </source>
</evidence>
<dbReference type="OrthoDB" id="4066814at2759"/>